<dbReference type="NCBIfam" id="TIGR03930">
    <property type="entry name" value="WXG100_ESAT6"/>
    <property type="match status" value="1"/>
</dbReference>
<accession>A0A9Q9IK96</accession>
<dbReference type="OrthoDB" id="3387628at2"/>
<reference evidence="1" key="1">
    <citation type="submission" date="2021-04" db="EMBL/GenBank/DDBJ databases">
        <title>Dactylosporangium aurantiacum NRRL B-8018 full assembly.</title>
        <authorList>
            <person name="Hartkoorn R.C."/>
            <person name="Beaudoing E."/>
            <person name="Hot D."/>
        </authorList>
    </citation>
    <scope>NUCLEOTIDE SEQUENCE</scope>
    <source>
        <strain evidence="1">NRRL B-8018</strain>
    </source>
</reference>
<dbReference type="KEGG" id="daur:Daura_01080"/>
<dbReference type="InterPro" id="IPR010310">
    <property type="entry name" value="T7SS_ESAT-6-like"/>
</dbReference>
<proteinExistence type="predicted"/>
<dbReference type="Proteomes" id="UP001058003">
    <property type="component" value="Chromosome"/>
</dbReference>
<dbReference type="Pfam" id="PF06013">
    <property type="entry name" value="WXG100"/>
    <property type="match status" value="1"/>
</dbReference>
<organism evidence="1 2">
    <name type="scientific">Dactylosporangium aurantiacum</name>
    <dbReference type="NCBI Taxonomy" id="35754"/>
    <lineage>
        <taxon>Bacteria</taxon>
        <taxon>Bacillati</taxon>
        <taxon>Actinomycetota</taxon>
        <taxon>Actinomycetes</taxon>
        <taxon>Micromonosporales</taxon>
        <taxon>Micromonosporaceae</taxon>
        <taxon>Dactylosporangium</taxon>
    </lineage>
</organism>
<evidence type="ECO:0000313" key="2">
    <source>
        <dbReference type="Proteomes" id="UP001058003"/>
    </source>
</evidence>
<dbReference type="Gene3D" id="1.10.287.1060">
    <property type="entry name" value="ESAT-6-like"/>
    <property type="match status" value="1"/>
</dbReference>
<sequence>MPEVIHRNNHVWLPIGDCRYRRRVRETRDGVSTVAQTTQAQQAELRSAAARFEQVNGELQRMLSTLMRELEATRTGWQGAGGRSFDTVRHAWNRDQETLNKNLLETAEGLRSAGRNYQVTDTDADARFRGIGTRQLPL</sequence>
<gene>
    <name evidence="1" type="ORF">Daura_01080</name>
</gene>
<dbReference type="InterPro" id="IPR036689">
    <property type="entry name" value="ESAT-6-like_sf"/>
</dbReference>
<evidence type="ECO:0000313" key="1">
    <source>
        <dbReference type="EMBL" id="UWZ54919.1"/>
    </source>
</evidence>
<dbReference type="EMBL" id="CP073767">
    <property type="protein sequence ID" value="UWZ54919.1"/>
    <property type="molecule type" value="Genomic_DNA"/>
</dbReference>
<name>A0A9Q9IK96_9ACTN</name>
<dbReference type="SUPFAM" id="SSF140453">
    <property type="entry name" value="EsxAB dimer-like"/>
    <property type="match status" value="1"/>
</dbReference>
<dbReference type="AlphaFoldDB" id="A0A9Q9IK96"/>
<keyword evidence="2" id="KW-1185">Reference proteome</keyword>
<protein>
    <submittedName>
        <fullName evidence="1">WXG100 family type VII secretion target</fullName>
    </submittedName>
</protein>